<evidence type="ECO:0000259" key="5">
    <source>
        <dbReference type="Pfam" id="PF00149"/>
    </source>
</evidence>
<reference evidence="7" key="1">
    <citation type="submission" date="2016-10" db="EMBL/GenBank/DDBJ databases">
        <authorList>
            <person name="Varghese N."/>
            <person name="Submissions S."/>
        </authorList>
    </citation>
    <scope>NUCLEOTIDE SEQUENCE [LARGE SCALE GENOMIC DNA]</scope>
    <source>
        <strain evidence="7">DSM 26922</strain>
    </source>
</reference>
<dbReference type="OrthoDB" id="651281at2"/>
<dbReference type="GO" id="GO:0004112">
    <property type="term" value="F:cyclic-nucleotide phosphodiesterase activity"/>
    <property type="evidence" value="ECO:0007669"/>
    <property type="project" value="InterPro"/>
</dbReference>
<evidence type="ECO:0000256" key="2">
    <source>
        <dbReference type="ARBA" id="ARBA00022801"/>
    </source>
</evidence>
<evidence type="ECO:0000256" key="4">
    <source>
        <dbReference type="ARBA" id="ARBA00025742"/>
    </source>
</evidence>
<evidence type="ECO:0000256" key="3">
    <source>
        <dbReference type="ARBA" id="ARBA00023004"/>
    </source>
</evidence>
<dbReference type="Gene3D" id="3.60.21.10">
    <property type="match status" value="1"/>
</dbReference>
<dbReference type="AlphaFoldDB" id="A0A1H2RML7"/>
<dbReference type="STRING" id="670155.SAMN04488001_0550"/>
<dbReference type="RefSeq" id="WP_089944015.1">
    <property type="nucleotide sequence ID" value="NZ_FNOI01000001.1"/>
</dbReference>
<dbReference type="InterPro" id="IPR029052">
    <property type="entry name" value="Metallo-depent_PP-like"/>
</dbReference>
<organism evidence="6 7">
    <name type="scientific">Litoreibacter albidus</name>
    <dbReference type="NCBI Taxonomy" id="670155"/>
    <lineage>
        <taxon>Bacteria</taxon>
        <taxon>Pseudomonadati</taxon>
        <taxon>Pseudomonadota</taxon>
        <taxon>Alphaproteobacteria</taxon>
        <taxon>Rhodobacterales</taxon>
        <taxon>Roseobacteraceae</taxon>
        <taxon>Litoreibacter</taxon>
    </lineage>
</organism>
<dbReference type="SUPFAM" id="SSF56300">
    <property type="entry name" value="Metallo-dependent phosphatases"/>
    <property type="match status" value="1"/>
</dbReference>
<dbReference type="PANTHER" id="PTHR42988">
    <property type="entry name" value="PHOSPHOHYDROLASE"/>
    <property type="match status" value="1"/>
</dbReference>
<evidence type="ECO:0000313" key="7">
    <source>
        <dbReference type="Proteomes" id="UP000199441"/>
    </source>
</evidence>
<dbReference type="GO" id="GO:0046872">
    <property type="term" value="F:metal ion binding"/>
    <property type="evidence" value="ECO:0007669"/>
    <property type="project" value="UniProtKB-KW"/>
</dbReference>
<protein>
    <submittedName>
        <fullName evidence="6">3',5'-cyclic AMP phosphodiesterase CpdA</fullName>
    </submittedName>
</protein>
<dbReference type="CDD" id="cd07402">
    <property type="entry name" value="MPP_GpdQ"/>
    <property type="match status" value="1"/>
</dbReference>
<keyword evidence="7" id="KW-1185">Reference proteome</keyword>
<keyword evidence="2" id="KW-0378">Hydrolase</keyword>
<dbReference type="InterPro" id="IPR050884">
    <property type="entry name" value="CNP_phosphodiesterase-III"/>
</dbReference>
<dbReference type="EMBL" id="FNOI01000001">
    <property type="protein sequence ID" value="SDW20420.1"/>
    <property type="molecule type" value="Genomic_DNA"/>
</dbReference>
<dbReference type="Proteomes" id="UP000199441">
    <property type="component" value="Unassembled WGS sequence"/>
</dbReference>
<dbReference type="InterPro" id="IPR004843">
    <property type="entry name" value="Calcineurin-like_PHP"/>
</dbReference>
<accession>A0A1H2RML7</accession>
<dbReference type="Pfam" id="PF00149">
    <property type="entry name" value="Metallophos"/>
    <property type="match status" value="1"/>
</dbReference>
<keyword evidence="3" id="KW-0408">Iron</keyword>
<dbReference type="PANTHER" id="PTHR42988:SF2">
    <property type="entry name" value="CYCLIC NUCLEOTIDE PHOSPHODIESTERASE CBUA0032-RELATED"/>
    <property type="match status" value="1"/>
</dbReference>
<name>A0A1H2RML7_9RHOB</name>
<dbReference type="InterPro" id="IPR026575">
    <property type="entry name" value="GpdQ/CpdA-like"/>
</dbReference>
<evidence type="ECO:0000256" key="1">
    <source>
        <dbReference type="ARBA" id="ARBA00022723"/>
    </source>
</evidence>
<gene>
    <name evidence="6" type="ORF">SAMN04488001_0550</name>
</gene>
<proteinExistence type="inferred from homology"/>
<comment type="similarity">
    <text evidence="4">Belongs to the cyclic nucleotide phosphodiesterase class-III family.</text>
</comment>
<evidence type="ECO:0000313" key="6">
    <source>
        <dbReference type="EMBL" id="SDW20420.1"/>
    </source>
</evidence>
<keyword evidence="1" id="KW-0479">Metal-binding</keyword>
<feature type="domain" description="Calcineurin-like phosphoesterase" evidence="5">
    <location>
        <begin position="1"/>
        <end position="197"/>
    </location>
</feature>
<sequence>MKLLVLTDPHLVESGGDIIGLDPARRLTDVLEHALDHHPDAAHIVILGDLTHHGRPAQYDVLRDCLAGVPLPMSLLLGNHDDRATFIAAFPDAPRTDDGHIQQVVTLGNHRLICLDSFDEAADPPHSGYLCDARMAWLRRALQGADGAPVILALHHPPFKTGLDGMDHIRLRNDDALHALIAEFPNVVQLLCGHVHRTISGGVRGTPYATFKGTCHQSPLTLGMAGSDHSIDEAGGCGVVLLTDDGVIVHNDDLAPRGAATVDGHSA</sequence>